<gene>
    <name evidence="1" type="ORF">M0R45_008890</name>
</gene>
<reference evidence="1 2" key="1">
    <citation type="journal article" date="2023" name="G3 (Bethesda)">
        <title>A chromosome-length genome assembly and annotation of blackberry (Rubus argutus, cv. 'Hillquist').</title>
        <authorList>
            <person name="Bruna T."/>
            <person name="Aryal R."/>
            <person name="Dudchenko O."/>
            <person name="Sargent D.J."/>
            <person name="Mead D."/>
            <person name="Buti M."/>
            <person name="Cavallini A."/>
            <person name="Hytonen T."/>
            <person name="Andres J."/>
            <person name="Pham M."/>
            <person name="Weisz D."/>
            <person name="Mascagni F."/>
            <person name="Usai G."/>
            <person name="Natali L."/>
            <person name="Bassil N."/>
            <person name="Fernandez G.E."/>
            <person name="Lomsadze A."/>
            <person name="Armour M."/>
            <person name="Olukolu B."/>
            <person name="Poorten T."/>
            <person name="Britton C."/>
            <person name="Davik J."/>
            <person name="Ashrafi H."/>
            <person name="Aiden E.L."/>
            <person name="Borodovsky M."/>
            <person name="Worthington M."/>
        </authorList>
    </citation>
    <scope>NUCLEOTIDE SEQUENCE [LARGE SCALE GENOMIC DNA]</scope>
    <source>
        <strain evidence="1">PI 553951</strain>
    </source>
</reference>
<dbReference type="EMBL" id="JBEDUW010000002">
    <property type="protein sequence ID" value="KAK9943276.1"/>
    <property type="molecule type" value="Genomic_DNA"/>
</dbReference>
<accession>A0AAW1Y212</accession>
<dbReference type="Proteomes" id="UP001457282">
    <property type="component" value="Unassembled WGS sequence"/>
</dbReference>
<comment type="caution">
    <text evidence="1">The sequence shown here is derived from an EMBL/GenBank/DDBJ whole genome shotgun (WGS) entry which is preliminary data.</text>
</comment>
<evidence type="ECO:0000313" key="1">
    <source>
        <dbReference type="EMBL" id="KAK9943276.1"/>
    </source>
</evidence>
<protein>
    <submittedName>
        <fullName evidence="1">Uncharacterized protein</fullName>
    </submittedName>
</protein>
<keyword evidence="2" id="KW-1185">Reference proteome</keyword>
<proteinExistence type="predicted"/>
<dbReference type="AlphaFoldDB" id="A0AAW1Y212"/>
<name>A0AAW1Y212_RUBAR</name>
<organism evidence="1 2">
    <name type="scientific">Rubus argutus</name>
    <name type="common">Southern blackberry</name>
    <dbReference type="NCBI Taxonomy" id="59490"/>
    <lineage>
        <taxon>Eukaryota</taxon>
        <taxon>Viridiplantae</taxon>
        <taxon>Streptophyta</taxon>
        <taxon>Embryophyta</taxon>
        <taxon>Tracheophyta</taxon>
        <taxon>Spermatophyta</taxon>
        <taxon>Magnoliopsida</taxon>
        <taxon>eudicotyledons</taxon>
        <taxon>Gunneridae</taxon>
        <taxon>Pentapetalae</taxon>
        <taxon>rosids</taxon>
        <taxon>fabids</taxon>
        <taxon>Rosales</taxon>
        <taxon>Rosaceae</taxon>
        <taxon>Rosoideae</taxon>
        <taxon>Rosoideae incertae sedis</taxon>
        <taxon>Rubus</taxon>
    </lineage>
</organism>
<sequence length="99" mass="11403">MLAGHGDGVALRERWRAVDYGMAGLLETRSERRCWATRQRQMRGLGSMRKERRGLEYGFTAVLANWALGLGFWNDGVVVRRQWRMDADWAFGITAGTRR</sequence>
<evidence type="ECO:0000313" key="2">
    <source>
        <dbReference type="Proteomes" id="UP001457282"/>
    </source>
</evidence>